<dbReference type="RefSeq" id="XP_013762716.1">
    <property type="nucleotide sequence ID" value="XM_013907262.1"/>
</dbReference>
<reference evidence="2 3" key="1">
    <citation type="submission" date="2010-05" db="EMBL/GenBank/DDBJ databases">
        <title>The Genome Sequence of Thecamonas trahens ATCC 50062.</title>
        <authorList>
            <consortium name="The Broad Institute Genome Sequencing Platform"/>
            <person name="Russ C."/>
            <person name="Cuomo C."/>
            <person name="Shea T."/>
            <person name="Young S.K."/>
            <person name="Zeng Q."/>
            <person name="Koehrsen M."/>
            <person name="Haas B."/>
            <person name="Borodovsky M."/>
            <person name="Guigo R."/>
            <person name="Alvarado L."/>
            <person name="Berlin A."/>
            <person name="Bochicchio J."/>
            <person name="Borenstein D."/>
            <person name="Chapman S."/>
            <person name="Chen Z."/>
            <person name="Freedman E."/>
            <person name="Gellesch M."/>
            <person name="Goldberg J."/>
            <person name="Griggs A."/>
            <person name="Gujja S."/>
            <person name="Heilman E."/>
            <person name="Heiman D."/>
            <person name="Hepburn T."/>
            <person name="Howarth C."/>
            <person name="Jen D."/>
            <person name="Larson L."/>
            <person name="Mehta T."/>
            <person name="Park D."/>
            <person name="Pearson M."/>
            <person name="Roberts A."/>
            <person name="Saif S."/>
            <person name="Shenoy N."/>
            <person name="Sisk P."/>
            <person name="Stolte C."/>
            <person name="Sykes S."/>
            <person name="Thomson T."/>
            <person name="Walk T."/>
            <person name="White J."/>
            <person name="Yandava C."/>
            <person name="Burger G."/>
            <person name="Gray M.W."/>
            <person name="Holland P.W.H."/>
            <person name="King N."/>
            <person name="Lang F.B.F."/>
            <person name="Roger A.J."/>
            <person name="Ruiz-Trillo I."/>
            <person name="Lander E."/>
            <person name="Nusbaum C."/>
        </authorList>
    </citation>
    <scope>NUCLEOTIDE SEQUENCE [LARGE SCALE GENOMIC DNA]</scope>
    <source>
        <strain evidence="2 3">ATCC 50062</strain>
    </source>
</reference>
<dbReference type="PANTHER" id="PTHR13554">
    <property type="entry name" value="26S PROTEASOME NON-ATPASE REGULATORY SUBUNIT 5-RELATED"/>
    <property type="match status" value="1"/>
</dbReference>
<keyword evidence="1" id="KW-0732">Signal</keyword>
<evidence type="ECO:0000313" key="3">
    <source>
        <dbReference type="Proteomes" id="UP000054408"/>
    </source>
</evidence>
<name>A0A0L0D8V9_THETB</name>
<dbReference type="EMBL" id="GL349434">
    <property type="protein sequence ID" value="KNC48660.1"/>
    <property type="molecule type" value="Genomic_DNA"/>
</dbReference>
<evidence type="ECO:0008006" key="4">
    <source>
        <dbReference type="Google" id="ProtNLM"/>
    </source>
</evidence>
<evidence type="ECO:0000313" key="2">
    <source>
        <dbReference type="EMBL" id="KNC48660.1"/>
    </source>
</evidence>
<dbReference type="Proteomes" id="UP000054408">
    <property type="component" value="Unassembled WGS sequence"/>
</dbReference>
<dbReference type="AlphaFoldDB" id="A0A0L0D8V9"/>
<sequence>MAAAVATLAAALEGLPAAGAVEAVATAMGDVLTCAAAGGRPRATEVGPGFPHAALVASLEAVVPESTDDDAVCQVVALVAAAPAELPPVYASLAAALLGLAGDEVPLRRMGLALELVEARLPVLPSQTAPWGALLWRTLARDDLGLAARANAALVRLAAAGSATVFAPEALAWVQGASFTRDGELVALRVWEALVAIAGAEPTAAPVAAVAEHKLLAPLLETLADPSVDVLIQLNMLELVVAAVQTRAGRELLTGSTLEALASVALASETLRPIRASLLHIVAPQVAHVAPHLDLVALMAALSSDDASLGFGSLGLALSTPEGFDAVMGHADGPGLVALAAETALAEPGSPLHAPADTVAALHSLGGALSSLPDEASARLLAIVTAAESAGGAALLSRRELPFPEQRVAVYGFLAGAARSGAGIEWLAALPGFMSLVSNIASDVDKASLEAKHRMVCAMTGHPASALAAAFGDNSGARIAQLAESGILTPESGVGGSPAAMLPPVTIA</sequence>
<protein>
    <recommendedName>
        <fullName evidence="4">26S proteasome non-ATPase regulatory subunit 5</fullName>
    </recommendedName>
</protein>
<accession>A0A0L0D8V9</accession>
<dbReference type="GO" id="GO:0005829">
    <property type="term" value="C:cytosol"/>
    <property type="evidence" value="ECO:0007669"/>
    <property type="project" value="TreeGrafter"/>
</dbReference>
<dbReference type="GeneID" id="25560246"/>
<dbReference type="GO" id="GO:0043248">
    <property type="term" value="P:proteasome assembly"/>
    <property type="evidence" value="ECO:0007669"/>
    <property type="project" value="InterPro"/>
</dbReference>
<dbReference type="InterPro" id="IPR019538">
    <property type="entry name" value="PSMD5"/>
</dbReference>
<evidence type="ECO:0000256" key="1">
    <source>
        <dbReference type="SAM" id="SignalP"/>
    </source>
</evidence>
<feature type="chain" id="PRO_5005537361" description="26S proteasome non-ATPase regulatory subunit 5" evidence="1">
    <location>
        <begin position="21"/>
        <end position="508"/>
    </location>
</feature>
<gene>
    <name evidence="2" type="ORF">AMSG_00438</name>
</gene>
<proteinExistence type="predicted"/>
<dbReference type="PANTHER" id="PTHR13554:SF10">
    <property type="entry name" value="26S PROTEASOME NON-ATPASE REGULATORY SUBUNIT 5"/>
    <property type="match status" value="1"/>
</dbReference>
<organism evidence="2 3">
    <name type="scientific">Thecamonas trahens ATCC 50062</name>
    <dbReference type="NCBI Taxonomy" id="461836"/>
    <lineage>
        <taxon>Eukaryota</taxon>
        <taxon>Apusozoa</taxon>
        <taxon>Apusomonadida</taxon>
        <taxon>Apusomonadidae</taxon>
        <taxon>Thecamonas</taxon>
    </lineage>
</organism>
<keyword evidence="3" id="KW-1185">Reference proteome</keyword>
<feature type="signal peptide" evidence="1">
    <location>
        <begin position="1"/>
        <end position="20"/>
    </location>
</feature>